<reference evidence="1" key="1">
    <citation type="submission" date="2023-01" db="EMBL/GenBank/DDBJ databases">
        <title>Genome assembly of the deep-sea coral Lophelia pertusa.</title>
        <authorList>
            <person name="Herrera S."/>
            <person name="Cordes E."/>
        </authorList>
    </citation>
    <scope>NUCLEOTIDE SEQUENCE</scope>
    <source>
        <strain evidence="1">USNM1676648</strain>
        <tissue evidence="1">Polyp</tissue>
    </source>
</reference>
<gene>
    <name evidence="1" type="ORF">OS493_001476</name>
</gene>
<dbReference type="Proteomes" id="UP001163046">
    <property type="component" value="Unassembled WGS sequence"/>
</dbReference>
<dbReference type="EMBL" id="MU826350">
    <property type="protein sequence ID" value="KAJ7381349.1"/>
    <property type="molecule type" value="Genomic_DNA"/>
</dbReference>
<evidence type="ECO:0000313" key="1">
    <source>
        <dbReference type="EMBL" id="KAJ7381349.1"/>
    </source>
</evidence>
<protein>
    <submittedName>
        <fullName evidence="1">Uncharacterized protein</fullName>
    </submittedName>
</protein>
<comment type="caution">
    <text evidence="1">The sequence shown here is derived from an EMBL/GenBank/DDBJ whole genome shotgun (WGS) entry which is preliminary data.</text>
</comment>
<evidence type="ECO:0000313" key="2">
    <source>
        <dbReference type="Proteomes" id="UP001163046"/>
    </source>
</evidence>
<accession>A0A9W9ZI20</accession>
<organism evidence="1 2">
    <name type="scientific">Desmophyllum pertusum</name>
    <dbReference type="NCBI Taxonomy" id="174260"/>
    <lineage>
        <taxon>Eukaryota</taxon>
        <taxon>Metazoa</taxon>
        <taxon>Cnidaria</taxon>
        <taxon>Anthozoa</taxon>
        <taxon>Hexacorallia</taxon>
        <taxon>Scleractinia</taxon>
        <taxon>Caryophylliina</taxon>
        <taxon>Caryophylliidae</taxon>
        <taxon>Desmophyllum</taxon>
    </lineage>
</organism>
<sequence>MELGHGTRSWNSVMEAGHAFNPAPLPVTYSWPQSDGTPRLTPVPAPQPAPKATLNLYLYQYQYLNPHQVQDRYPYLNQCLNVRFLNADFLLFVYKPQFMRLVLHLRHQHPLTILALRLVHV</sequence>
<proteinExistence type="predicted"/>
<dbReference type="AlphaFoldDB" id="A0A9W9ZI20"/>
<name>A0A9W9ZI20_9CNID</name>
<keyword evidence="2" id="KW-1185">Reference proteome</keyword>